<evidence type="ECO:0000256" key="1">
    <source>
        <dbReference type="SAM" id="MobiDB-lite"/>
    </source>
</evidence>
<keyword evidence="2" id="KW-0732">Signal</keyword>
<feature type="signal peptide" evidence="2">
    <location>
        <begin position="1"/>
        <end position="38"/>
    </location>
</feature>
<organism evidence="3 4">
    <name type="scientific">Streptomyces kronopolitis</name>
    <dbReference type="NCBI Taxonomy" id="1612435"/>
    <lineage>
        <taxon>Bacteria</taxon>
        <taxon>Bacillati</taxon>
        <taxon>Actinomycetota</taxon>
        <taxon>Actinomycetes</taxon>
        <taxon>Kitasatosporales</taxon>
        <taxon>Streptomycetaceae</taxon>
        <taxon>Streptomyces</taxon>
    </lineage>
</organism>
<dbReference type="EMBL" id="BMND01000001">
    <property type="protein sequence ID" value="GGN32712.1"/>
    <property type="molecule type" value="Genomic_DNA"/>
</dbReference>
<name>A0ABQ2IXE0_9ACTN</name>
<feature type="region of interest" description="Disordered" evidence="1">
    <location>
        <begin position="33"/>
        <end position="52"/>
    </location>
</feature>
<evidence type="ECO:0000313" key="3">
    <source>
        <dbReference type="EMBL" id="GGN32712.1"/>
    </source>
</evidence>
<comment type="caution">
    <text evidence="3">The sequence shown here is derived from an EMBL/GenBank/DDBJ whole genome shotgun (WGS) entry which is preliminary data.</text>
</comment>
<dbReference type="RefSeq" id="WP_189095622.1">
    <property type="nucleotide sequence ID" value="NZ_BMND01000001.1"/>
</dbReference>
<dbReference type="GeneID" id="301546220"/>
<evidence type="ECO:0000256" key="2">
    <source>
        <dbReference type="SAM" id="SignalP"/>
    </source>
</evidence>
<evidence type="ECO:0008006" key="5">
    <source>
        <dbReference type="Google" id="ProtNLM"/>
    </source>
</evidence>
<sequence length="351" mass="36359">MTAAPRPRRPLRPLFCLPVLLVAALTATVSGSGGPAWATAPSHTTTPDGSPYGFGTMNGFGQHAEHERITRAALACTPGRSGNDCFEPASLDQLAGTNGAFGAVGTPDIDEFFTPAAHCDDADYLAVPGYPRSRAAARGALGDCVAHLKADFTRGITRAAGMAPGGEVDVNDVRLVPGCTFALGVPGRAKCDALEGLGRALHGTQDFYSHSNWTDHADPHRAIGTANPPGLGQTTPAPFLRLSAPAALSTVPADLTTGCYSLWPGGCADRVTHDTLNKDTGIIDAVSGAATRPTTPRGQVSGNFAAAVSMAVENTRVQWQGFRETLTATYGPDRGTRLACALSHDNPARDC</sequence>
<keyword evidence="4" id="KW-1185">Reference proteome</keyword>
<feature type="chain" id="PRO_5047518540" description="CinY protein" evidence="2">
    <location>
        <begin position="39"/>
        <end position="351"/>
    </location>
</feature>
<accession>A0ABQ2IXE0</accession>
<evidence type="ECO:0000313" key="4">
    <source>
        <dbReference type="Proteomes" id="UP000600080"/>
    </source>
</evidence>
<gene>
    <name evidence="3" type="ORF">GCM10012285_03100</name>
</gene>
<dbReference type="Proteomes" id="UP000600080">
    <property type="component" value="Unassembled WGS sequence"/>
</dbReference>
<reference evidence="4" key="1">
    <citation type="journal article" date="2019" name="Int. J. Syst. Evol. Microbiol.">
        <title>The Global Catalogue of Microorganisms (GCM) 10K type strain sequencing project: providing services to taxonomists for standard genome sequencing and annotation.</title>
        <authorList>
            <consortium name="The Broad Institute Genomics Platform"/>
            <consortium name="The Broad Institute Genome Sequencing Center for Infectious Disease"/>
            <person name="Wu L."/>
            <person name="Ma J."/>
        </authorList>
    </citation>
    <scope>NUCLEOTIDE SEQUENCE [LARGE SCALE GENOMIC DNA]</scope>
    <source>
        <strain evidence="4">CGMCC 4.7323</strain>
    </source>
</reference>
<protein>
    <recommendedName>
        <fullName evidence="5">CinY protein</fullName>
    </recommendedName>
</protein>
<proteinExistence type="predicted"/>